<dbReference type="EMBL" id="JBBHJY010000002">
    <property type="protein sequence ID" value="MEJ6009424.1"/>
    <property type="molecule type" value="Genomic_DNA"/>
</dbReference>
<gene>
    <name evidence="1" type="ORF">WG900_05775</name>
</gene>
<dbReference type="Pfam" id="PF11994">
    <property type="entry name" value="DUF3489"/>
    <property type="match status" value="1"/>
</dbReference>
<reference evidence="1 2" key="1">
    <citation type="submission" date="2024-03" db="EMBL/GenBank/DDBJ databases">
        <authorList>
            <person name="Jo J.-H."/>
        </authorList>
    </citation>
    <scope>NUCLEOTIDE SEQUENCE [LARGE SCALE GENOMIC DNA]</scope>
    <source>
        <strain evidence="1 2">AS3R-12</strain>
    </source>
</reference>
<evidence type="ECO:0000313" key="1">
    <source>
        <dbReference type="EMBL" id="MEJ6009424.1"/>
    </source>
</evidence>
<dbReference type="InterPro" id="IPR036388">
    <property type="entry name" value="WH-like_DNA-bd_sf"/>
</dbReference>
<comment type="caution">
    <text evidence="1">The sequence shown here is derived from an EMBL/GenBank/DDBJ whole genome shotgun (WGS) entry which is preliminary data.</text>
</comment>
<organism evidence="1 2">
    <name type="scientific">Novosphingobium aquae</name>
    <dbReference type="NCBI Taxonomy" id="3133435"/>
    <lineage>
        <taxon>Bacteria</taxon>
        <taxon>Pseudomonadati</taxon>
        <taxon>Pseudomonadota</taxon>
        <taxon>Alphaproteobacteria</taxon>
        <taxon>Sphingomonadales</taxon>
        <taxon>Sphingomonadaceae</taxon>
        <taxon>Novosphingobium</taxon>
    </lineage>
</organism>
<keyword evidence="2" id="KW-1185">Reference proteome</keyword>
<dbReference type="Gene3D" id="1.10.10.10">
    <property type="entry name" value="Winged helix-like DNA-binding domain superfamily/Winged helix DNA-binding domain"/>
    <property type="match status" value="1"/>
</dbReference>
<dbReference type="RefSeq" id="WP_339965483.1">
    <property type="nucleotide sequence ID" value="NZ_JBBHJY010000002.1"/>
</dbReference>
<evidence type="ECO:0000313" key="2">
    <source>
        <dbReference type="Proteomes" id="UP001379235"/>
    </source>
</evidence>
<protein>
    <submittedName>
        <fullName evidence="1">DUF3489 domain-containing protein</fullName>
    </submittedName>
</protein>
<accession>A0ABU8S626</accession>
<sequence length="173" mass="18536">MAKSIRLNDLQLILLAGAAARDNASLIPLPDNCGQDTARITKAAAALLSHGFVEEKSVTDRSLVWRSENDTLIGLFITEAGRNAIGASDAADCNASKKDSEKDTSPARSGSKIAEVLSLLRREEGATLAELVDATGWLPHTTRAALTGLRKKGHTIAKDRRENATRYRIGTEV</sequence>
<proteinExistence type="predicted"/>
<name>A0ABU8S626_9SPHN</name>
<dbReference type="Proteomes" id="UP001379235">
    <property type="component" value="Unassembled WGS sequence"/>
</dbReference>
<dbReference type="InterPro" id="IPR021880">
    <property type="entry name" value="DUF3489"/>
</dbReference>